<dbReference type="Proteomes" id="UP000240760">
    <property type="component" value="Unassembled WGS sequence"/>
</dbReference>
<protein>
    <submittedName>
        <fullName evidence="2">Uncharacterized protein</fullName>
    </submittedName>
</protein>
<reference evidence="2 3" key="1">
    <citation type="submission" date="2016-07" db="EMBL/GenBank/DDBJ databases">
        <title>Multiple horizontal gene transfer events from other fungi enriched the ability of initially mycotrophic Trichoderma (Ascomycota) to feed on dead plant biomass.</title>
        <authorList>
            <consortium name="DOE Joint Genome Institute"/>
            <person name="Aerts A."/>
            <person name="Atanasova L."/>
            <person name="Chenthamara K."/>
            <person name="Zhang J."/>
            <person name="Grujic M."/>
            <person name="Henrissat B."/>
            <person name="Kuo A."/>
            <person name="Salamov A."/>
            <person name="Lipzen A."/>
            <person name="Labutti K."/>
            <person name="Barry K."/>
            <person name="Miao Y."/>
            <person name="Rahimi M.J."/>
            <person name="Shen Q."/>
            <person name="Grigoriev I.V."/>
            <person name="Kubicek C.P."/>
            <person name="Druzhinina I.S."/>
        </authorList>
    </citation>
    <scope>NUCLEOTIDE SEQUENCE [LARGE SCALE GENOMIC DNA]</scope>
    <source>
        <strain evidence="2 3">ATCC 18648</strain>
    </source>
</reference>
<name>A0A2T4CGM5_TRILO</name>
<evidence type="ECO:0000313" key="3">
    <source>
        <dbReference type="Proteomes" id="UP000240760"/>
    </source>
</evidence>
<evidence type="ECO:0000313" key="2">
    <source>
        <dbReference type="EMBL" id="PTB80700.1"/>
    </source>
</evidence>
<dbReference type="EMBL" id="KZ679127">
    <property type="protein sequence ID" value="PTB80700.1"/>
    <property type="molecule type" value="Genomic_DNA"/>
</dbReference>
<organism evidence="2 3">
    <name type="scientific">Trichoderma longibrachiatum ATCC 18648</name>
    <dbReference type="NCBI Taxonomy" id="983965"/>
    <lineage>
        <taxon>Eukaryota</taxon>
        <taxon>Fungi</taxon>
        <taxon>Dikarya</taxon>
        <taxon>Ascomycota</taxon>
        <taxon>Pezizomycotina</taxon>
        <taxon>Sordariomycetes</taxon>
        <taxon>Hypocreomycetidae</taxon>
        <taxon>Hypocreales</taxon>
        <taxon>Hypocreaceae</taxon>
        <taxon>Trichoderma</taxon>
    </lineage>
</organism>
<keyword evidence="3" id="KW-1185">Reference proteome</keyword>
<evidence type="ECO:0000256" key="1">
    <source>
        <dbReference type="SAM" id="MobiDB-lite"/>
    </source>
</evidence>
<accession>A0A2T4CGM5</accession>
<proteinExistence type="predicted"/>
<feature type="region of interest" description="Disordered" evidence="1">
    <location>
        <begin position="110"/>
        <end position="131"/>
    </location>
</feature>
<gene>
    <name evidence="2" type="ORF">M440DRAFT_1450890</name>
</gene>
<dbReference type="AlphaFoldDB" id="A0A2T4CGM5"/>
<sequence length="170" mass="19567">MAECARRRGEPASLRLVWKMVYQNSEGYLKVKGQTYSDSRHYKAYEKATLHWLANLSSPYLFALLNTVEWVLSRLIAKQRKVPYRNTLDLPQQFRGTFIRAANARASQWRTASSQERAAEMRPPEDSADEFAPSPACYTAQYFSWQSPKTGSVFRTAALAVKPRRKRANK</sequence>